<dbReference type="EMBL" id="CP042387">
    <property type="protein sequence ID" value="QEA44581.1"/>
    <property type="molecule type" value="Genomic_DNA"/>
</dbReference>
<reference evidence="1 2" key="1">
    <citation type="submission" date="2019-06" db="EMBL/GenBank/DDBJ databases">
        <title>Genome analyses of bacteria isolated from kimchi.</title>
        <authorList>
            <person name="Lee S."/>
            <person name="Ahn S."/>
            <person name="Roh S."/>
        </authorList>
    </citation>
    <scope>NUCLEOTIDE SEQUENCE [LARGE SCALE GENOMIC DNA]</scope>
    <source>
        <strain evidence="1 2">CBA3625</strain>
    </source>
</reference>
<name>A0AAP9EEJ5_LEULA</name>
<dbReference type="Proteomes" id="UP000321298">
    <property type="component" value="Chromosome"/>
</dbReference>
<dbReference type="RefSeq" id="WP_147001325.1">
    <property type="nucleotide sequence ID" value="NZ_CP042387.1"/>
</dbReference>
<dbReference type="AlphaFoldDB" id="A0AAP9EEJ5"/>
<gene>
    <name evidence="1" type="ORF">FGL83_07775</name>
</gene>
<evidence type="ECO:0000313" key="2">
    <source>
        <dbReference type="Proteomes" id="UP000321298"/>
    </source>
</evidence>
<dbReference type="GeneID" id="66532097"/>
<sequence>MGKTHSGECCVCGKKGKLTFEHIPPRNANNRNQVKTIINPIDLFENDTDFGEKIKGIDFRLSSQKGMGDYTLCDRCNNFFGSNYVNEFIPFYNELADFFKSNYQEIIDKSNNGYLDIVIQANINFFRFQKQVVAMLMSTSKGVYKQYFKEYLLDDTNTNFPNDKFKIIMNGYLDYKLSRQNGQLIGFNFSGNSEIIGSEIQVFPLGFTLVKLNGSDKENNIETGLDITNWSNLDDSRQTMRLSLRTYINSQLFPYYLTGVTP</sequence>
<proteinExistence type="predicted"/>
<keyword evidence="2" id="KW-1185">Reference proteome</keyword>
<evidence type="ECO:0008006" key="3">
    <source>
        <dbReference type="Google" id="ProtNLM"/>
    </source>
</evidence>
<evidence type="ECO:0000313" key="1">
    <source>
        <dbReference type="EMBL" id="QEA44581.1"/>
    </source>
</evidence>
<organism evidence="1 2">
    <name type="scientific">Leuconostoc lactis</name>
    <dbReference type="NCBI Taxonomy" id="1246"/>
    <lineage>
        <taxon>Bacteria</taxon>
        <taxon>Bacillati</taxon>
        <taxon>Bacillota</taxon>
        <taxon>Bacilli</taxon>
        <taxon>Lactobacillales</taxon>
        <taxon>Lactobacillaceae</taxon>
        <taxon>Leuconostoc</taxon>
    </lineage>
</organism>
<accession>A0AAP9EEJ5</accession>
<protein>
    <recommendedName>
        <fullName evidence="3">HNH endonuclease</fullName>
    </recommendedName>
</protein>